<accession>A0A9D1X5C9</accession>
<evidence type="ECO:0000259" key="1">
    <source>
        <dbReference type="Pfam" id="PF13173"/>
    </source>
</evidence>
<name>A0A9D1X5C9_9FIRM</name>
<reference evidence="3" key="1">
    <citation type="journal article" date="2021" name="PeerJ">
        <title>Extensive microbial diversity within the chicken gut microbiome revealed by metagenomics and culture.</title>
        <authorList>
            <person name="Gilroy R."/>
            <person name="Ravi A."/>
            <person name="Getino M."/>
            <person name="Pursley I."/>
            <person name="Horton D.L."/>
            <person name="Alikhan N.F."/>
            <person name="Baker D."/>
            <person name="Gharbi K."/>
            <person name="Hall N."/>
            <person name="Watson M."/>
            <person name="Adriaenssens E.M."/>
            <person name="Foster-Nyarko E."/>
            <person name="Jarju S."/>
            <person name="Secka A."/>
            <person name="Antonio M."/>
            <person name="Oren A."/>
            <person name="Chaudhuri R.R."/>
            <person name="La Ragione R."/>
            <person name="Hildebrand F."/>
            <person name="Pallen M.J."/>
        </authorList>
    </citation>
    <scope>NUCLEOTIDE SEQUENCE</scope>
    <source>
        <strain evidence="3">ChiSxjej3B15-1167</strain>
    </source>
</reference>
<proteinExistence type="predicted"/>
<dbReference type="Pfam" id="PF13635">
    <property type="entry name" value="DUF4143"/>
    <property type="match status" value="1"/>
</dbReference>
<keyword evidence="3" id="KW-0067">ATP-binding</keyword>
<dbReference type="Pfam" id="PF13173">
    <property type="entry name" value="AAA_14"/>
    <property type="match status" value="1"/>
</dbReference>
<evidence type="ECO:0000259" key="2">
    <source>
        <dbReference type="Pfam" id="PF13635"/>
    </source>
</evidence>
<dbReference type="PANTHER" id="PTHR33295:SF20">
    <property type="entry name" value="ATPASE"/>
    <property type="match status" value="1"/>
</dbReference>
<evidence type="ECO:0000313" key="3">
    <source>
        <dbReference type="EMBL" id="HIX73157.1"/>
    </source>
</evidence>
<evidence type="ECO:0000313" key="4">
    <source>
        <dbReference type="Proteomes" id="UP000886805"/>
    </source>
</evidence>
<gene>
    <name evidence="3" type="ORF">H9849_09070</name>
</gene>
<dbReference type="AlphaFoldDB" id="A0A9D1X5C9"/>
<sequence>MIKRNRYLDQISPFIDKDLIKVLIGLRRSGKTILLSQIRDILLARGVPEKNIIEINFESRRFKKLEDADAFYQYVMERAEQAGGRVYLFFDEIQHVKEWHSVIPSFRSDLDCDIYVTGSNSKLLSGGLATYMAGRYVSFHVYPFVLSEIREFYEKNSIPYRREQLFADYLKYGGLPMRLLLPDEHSVRTYLEDVYDSVVMKDILSRHAIRNENLLRKLLEFLLDNIGNPFSARSISRTLKAAGFSTTVETLLNYIDKLQEGMILSKVERYDIKGKSILASTEKYYAGDIGLRNINKASEQTDSSKLFENVVYLEMLSRGYDVKVGKLGSQEIDFVCYKGQKKLYIQVAYVLTEDCIAREFGNLENIDDNYPKYVISSDIVDMSRNGIIHYNIIDFLLDKHEI</sequence>
<reference evidence="3" key="2">
    <citation type="submission" date="2021-04" db="EMBL/GenBank/DDBJ databases">
        <authorList>
            <person name="Gilroy R."/>
        </authorList>
    </citation>
    <scope>NUCLEOTIDE SEQUENCE</scope>
    <source>
        <strain evidence="3">ChiSxjej3B15-1167</strain>
    </source>
</reference>
<feature type="domain" description="AAA" evidence="1">
    <location>
        <begin position="20"/>
        <end position="149"/>
    </location>
</feature>
<protein>
    <submittedName>
        <fullName evidence="3">ATP-binding protein</fullName>
    </submittedName>
</protein>
<dbReference type="InterPro" id="IPR041682">
    <property type="entry name" value="AAA_14"/>
</dbReference>
<dbReference type="PANTHER" id="PTHR33295">
    <property type="entry name" value="ATPASE"/>
    <property type="match status" value="1"/>
</dbReference>
<keyword evidence="3" id="KW-0547">Nucleotide-binding</keyword>
<dbReference type="InterPro" id="IPR025420">
    <property type="entry name" value="DUF4143"/>
</dbReference>
<dbReference type="InterPro" id="IPR027417">
    <property type="entry name" value="P-loop_NTPase"/>
</dbReference>
<dbReference type="SUPFAM" id="SSF52540">
    <property type="entry name" value="P-loop containing nucleoside triphosphate hydrolases"/>
    <property type="match status" value="1"/>
</dbReference>
<dbReference type="GO" id="GO:0005524">
    <property type="term" value="F:ATP binding"/>
    <property type="evidence" value="ECO:0007669"/>
    <property type="project" value="UniProtKB-KW"/>
</dbReference>
<comment type="caution">
    <text evidence="3">The sequence shown here is derived from an EMBL/GenBank/DDBJ whole genome shotgun (WGS) entry which is preliminary data.</text>
</comment>
<feature type="domain" description="DUF4143" evidence="2">
    <location>
        <begin position="201"/>
        <end position="348"/>
    </location>
</feature>
<dbReference type="Proteomes" id="UP000886805">
    <property type="component" value="Unassembled WGS sequence"/>
</dbReference>
<organism evidence="3 4">
    <name type="scientific">Candidatus Anaerobutyricum stercoripullorum</name>
    <dbReference type="NCBI Taxonomy" id="2838456"/>
    <lineage>
        <taxon>Bacteria</taxon>
        <taxon>Bacillati</taxon>
        <taxon>Bacillota</taxon>
        <taxon>Clostridia</taxon>
        <taxon>Lachnospirales</taxon>
        <taxon>Lachnospiraceae</taxon>
        <taxon>Anaerobutyricum</taxon>
    </lineage>
</organism>
<dbReference type="EMBL" id="DXEQ01000274">
    <property type="protein sequence ID" value="HIX73157.1"/>
    <property type="molecule type" value="Genomic_DNA"/>
</dbReference>